<dbReference type="InterPro" id="IPR058792">
    <property type="entry name" value="Beta-barrel_RND_2"/>
</dbReference>
<evidence type="ECO:0000256" key="2">
    <source>
        <dbReference type="ARBA" id="ARBA00023054"/>
    </source>
</evidence>
<dbReference type="GO" id="GO:0030313">
    <property type="term" value="C:cell envelope"/>
    <property type="evidence" value="ECO:0007669"/>
    <property type="project" value="UniProtKB-SubCell"/>
</dbReference>
<dbReference type="AlphaFoldDB" id="A0A5B8UGN2"/>
<organism evidence="5 6">
    <name type="scientific">Flavisolibacter ginsenosidimutans</name>
    <dbReference type="NCBI Taxonomy" id="661481"/>
    <lineage>
        <taxon>Bacteria</taxon>
        <taxon>Pseudomonadati</taxon>
        <taxon>Bacteroidota</taxon>
        <taxon>Chitinophagia</taxon>
        <taxon>Chitinophagales</taxon>
        <taxon>Chitinophagaceae</taxon>
        <taxon>Flavisolibacter</taxon>
    </lineage>
</organism>
<proteinExistence type="predicted"/>
<dbReference type="SUPFAM" id="SSF111369">
    <property type="entry name" value="HlyD-like secretion proteins"/>
    <property type="match status" value="1"/>
</dbReference>
<keyword evidence="6" id="KW-1185">Reference proteome</keyword>
<sequence length="359" mass="40045">MKQFCLLLLLIAFFSCKQKVELTKAETQNITESVYASGRIKSRGQYEVFATVSGIVAQMRVKEGDQVRKGDVLFTLVNEAPQLSQENAAITARYQSVQANLDKLNEAQANIDLARTKLQNDSLLLARQRNLWASEIGSRNELEQRELAAKNSRLAYQTALLRYKQLQQQLTFSEQQSKKSLQISSTVSGDYTVRAKQDGKVYNVTKEAGEAVNPQTPVAVIGSGNDFILELQVDEYDVAKIALGQKVLVTMDSYKGQVFEATVTKIDPYLNERSRSATIEAAFTKGPPNLFPNLTAEANVLLRVKEGALTIPRSYLVDETYVLLQNGEKKKITTGVKDYQRVEVLSGLNKDDVIQKPHD</sequence>
<keyword evidence="2" id="KW-0175">Coiled coil</keyword>
<evidence type="ECO:0000256" key="1">
    <source>
        <dbReference type="ARBA" id="ARBA00004196"/>
    </source>
</evidence>
<dbReference type="PANTHER" id="PTHR32347:SF14">
    <property type="entry name" value="EFFLUX SYSTEM COMPONENT YKNX-RELATED"/>
    <property type="match status" value="1"/>
</dbReference>
<evidence type="ECO:0000259" key="3">
    <source>
        <dbReference type="Pfam" id="PF25954"/>
    </source>
</evidence>
<reference evidence="5 6" key="1">
    <citation type="journal article" date="2015" name="Int. J. Syst. Evol. Microbiol.">
        <title>Flavisolibacter ginsenosidimutans sp. nov., with ginsenoside-converting activity isolated from soil used for cultivating ginseng.</title>
        <authorList>
            <person name="Zhao Y."/>
            <person name="Liu Q."/>
            <person name="Kang M.S."/>
            <person name="Jin F."/>
            <person name="Yu H."/>
            <person name="Im W.T."/>
        </authorList>
    </citation>
    <scope>NUCLEOTIDE SEQUENCE [LARGE SCALE GENOMIC DNA]</scope>
    <source>
        <strain evidence="5 6">Gsoil 636</strain>
    </source>
</reference>
<dbReference type="OrthoDB" id="869610at2"/>
<dbReference type="PANTHER" id="PTHR32347">
    <property type="entry name" value="EFFLUX SYSTEM COMPONENT YKNX-RELATED"/>
    <property type="match status" value="1"/>
</dbReference>
<dbReference type="InterPro" id="IPR058639">
    <property type="entry name" value="BSH_YknX-like"/>
</dbReference>
<evidence type="ECO:0000259" key="4">
    <source>
        <dbReference type="Pfam" id="PF25984"/>
    </source>
</evidence>
<accession>A0A5B8UGN2</accession>
<feature type="domain" description="CusB-like beta-barrel" evidence="3">
    <location>
        <begin position="229"/>
        <end position="299"/>
    </location>
</feature>
<dbReference type="Gene3D" id="2.40.420.20">
    <property type="match status" value="1"/>
</dbReference>
<protein>
    <submittedName>
        <fullName evidence="5">HlyD family efflux transporter periplasmic adaptor subunit</fullName>
    </submittedName>
</protein>
<dbReference type="Pfam" id="PF25954">
    <property type="entry name" value="Beta-barrel_RND_2"/>
    <property type="match status" value="1"/>
</dbReference>
<dbReference type="Proteomes" id="UP000321204">
    <property type="component" value="Chromosome"/>
</dbReference>
<dbReference type="Gene3D" id="2.40.30.170">
    <property type="match status" value="1"/>
</dbReference>
<name>A0A5B8UGN2_9BACT</name>
<evidence type="ECO:0000313" key="6">
    <source>
        <dbReference type="Proteomes" id="UP000321204"/>
    </source>
</evidence>
<dbReference type="Pfam" id="PF25984">
    <property type="entry name" value="BSH_YknX"/>
    <property type="match status" value="1"/>
</dbReference>
<feature type="domain" description="YknX-like barrel-sandwich hybrid" evidence="4">
    <location>
        <begin position="53"/>
        <end position="220"/>
    </location>
</feature>
<dbReference type="RefSeq" id="WP_146785170.1">
    <property type="nucleotide sequence ID" value="NZ_BAABIO010000001.1"/>
</dbReference>
<dbReference type="InterPro" id="IPR050465">
    <property type="entry name" value="UPF0194_transport"/>
</dbReference>
<evidence type="ECO:0000313" key="5">
    <source>
        <dbReference type="EMBL" id="QEC55797.1"/>
    </source>
</evidence>
<dbReference type="EMBL" id="CP042433">
    <property type="protein sequence ID" value="QEC55797.1"/>
    <property type="molecule type" value="Genomic_DNA"/>
</dbReference>
<gene>
    <name evidence="5" type="ORF">FSB75_07790</name>
</gene>
<dbReference type="Gene3D" id="2.40.50.100">
    <property type="match status" value="1"/>
</dbReference>
<dbReference type="PROSITE" id="PS51257">
    <property type="entry name" value="PROKAR_LIPOPROTEIN"/>
    <property type="match status" value="1"/>
</dbReference>
<comment type="subcellular location">
    <subcellularLocation>
        <location evidence="1">Cell envelope</location>
    </subcellularLocation>
</comment>
<dbReference type="KEGG" id="fgg:FSB75_07790"/>